<name>A0ABY9FPT7_9PSED</name>
<accession>A0ABY9FPT7</accession>
<evidence type="ECO:0000256" key="1">
    <source>
        <dbReference type="SAM" id="MobiDB-lite"/>
    </source>
</evidence>
<organism evidence="2 3">
    <name type="scientific">Pseudomonas lurida</name>
    <dbReference type="NCBI Taxonomy" id="244566"/>
    <lineage>
        <taxon>Bacteria</taxon>
        <taxon>Pseudomonadati</taxon>
        <taxon>Pseudomonadota</taxon>
        <taxon>Gammaproteobacteria</taxon>
        <taxon>Pseudomonadales</taxon>
        <taxon>Pseudomonadaceae</taxon>
        <taxon>Pseudomonas</taxon>
    </lineage>
</organism>
<feature type="region of interest" description="Disordered" evidence="1">
    <location>
        <begin position="70"/>
        <end position="106"/>
    </location>
</feature>
<sequence length="222" mass="22897">MAASAPPAVANMLNRLIAENYGFQNDLAGVTSGTVTELLASKFGMSPERAAALVVAVRLGVAAFNAAKGGGGTTVDRSGPTVAPPSKPGSPASQADGDFGYLNQPGPSKPPAFFDAQASAKGFINNGRINAADLQKLVPPGTPDLFKPSATITDGSKFQYTLNGQRVEIKWHAPDANAAINHVGSNSGAGWTAQIKIGNKLLGQDGVLYRRPSNTTHIPVDF</sequence>
<reference evidence="2 3" key="1">
    <citation type="submission" date="2023-02" db="EMBL/GenBank/DDBJ databases">
        <title>Evolution of Hrp T3SS in non-pathogenic Pseudomonas fluorescens.</title>
        <authorList>
            <person name="Liao K."/>
            <person name="Wei H."/>
            <person name="Gu Y."/>
        </authorList>
    </citation>
    <scope>NUCLEOTIDE SEQUENCE [LARGE SCALE GENOMIC DNA]</scope>
    <source>
        <strain evidence="2 3">FP2043</strain>
    </source>
</reference>
<protein>
    <submittedName>
        <fullName evidence="2">Uncharacterized protein</fullName>
    </submittedName>
</protein>
<keyword evidence="3" id="KW-1185">Reference proteome</keyword>
<evidence type="ECO:0000313" key="3">
    <source>
        <dbReference type="Proteomes" id="UP001236748"/>
    </source>
</evidence>
<dbReference type="RefSeq" id="WP_186762627.1">
    <property type="nucleotide sequence ID" value="NZ_CP117450.1"/>
</dbReference>
<dbReference type="EMBL" id="CP117450">
    <property type="protein sequence ID" value="WLH05332.1"/>
    <property type="molecule type" value="Genomic_DNA"/>
</dbReference>
<gene>
    <name evidence="2" type="ORF">PSH67_21180</name>
</gene>
<evidence type="ECO:0000313" key="2">
    <source>
        <dbReference type="EMBL" id="WLH05332.1"/>
    </source>
</evidence>
<proteinExistence type="predicted"/>
<dbReference type="Proteomes" id="UP001236748">
    <property type="component" value="Chromosome"/>
</dbReference>